<dbReference type="SMART" id="SM00895">
    <property type="entry name" value="FCD"/>
    <property type="match status" value="1"/>
</dbReference>
<dbReference type="RefSeq" id="WP_340338554.1">
    <property type="nucleotide sequence ID" value="NZ_JBBKZS010000017.1"/>
</dbReference>
<protein>
    <submittedName>
        <fullName evidence="5">GntR family transcriptional regulator</fullName>
    </submittedName>
</protein>
<keyword evidence="1" id="KW-0805">Transcription regulation</keyword>
<evidence type="ECO:0000313" key="6">
    <source>
        <dbReference type="Proteomes" id="UP001367030"/>
    </source>
</evidence>
<dbReference type="Gene3D" id="1.20.120.530">
    <property type="entry name" value="GntR ligand-binding domain-like"/>
    <property type="match status" value="1"/>
</dbReference>
<evidence type="ECO:0000256" key="1">
    <source>
        <dbReference type="ARBA" id="ARBA00023015"/>
    </source>
</evidence>
<keyword evidence="6" id="KW-1185">Reference proteome</keyword>
<dbReference type="PROSITE" id="PS50949">
    <property type="entry name" value="HTH_GNTR"/>
    <property type="match status" value="1"/>
</dbReference>
<dbReference type="Pfam" id="PF00392">
    <property type="entry name" value="GntR"/>
    <property type="match status" value="1"/>
</dbReference>
<dbReference type="CDD" id="cd07377">
    <property type="entry name" value="WHTH_GntR"/>
    <property type="match status" value="1"/>
</dbReference>
<dbReference type="SMART" id="SM00345">
    <property type="entry name" value="HTH_GNTR"/>
    <property type="match status" value="1"/>
</dbReference>
<dbReference type="PANTHER" id="PTHR43537:SF53">
    <property type="entry name" value="HTH-TYPE TRANSCRIPTIONAL REPRESSOR NANR"/>
    <property type="match status" value="1"/>
</dbReference>
<dbReference type="SUPFAM" id="SSF46785">
    <property type="entry name" value="Winged helix' DNA-binding domain"/>
    <property type="match status" value="1"/>
</dbReference>
<dbReference type="InterPro" id="IPR000524">
    <property type="entry name" value="Tscrpt_reg_HTH_GntR"/>
</dbReference>
<dbReference type="InterPro" id="IPR011711">
    <property type="entry name" value="GntR_C"/>
</dbReference>
<dbReference type="PANTHER" id="PTHR43537">
    <property type="entry name" value="TRANSCRIPTIONAL REGULATOR, GNTR FAMILY"/>
    <property type="match status" value="1"/>
</dbReference>
<accession>A0ABU8XFH8</accession>
<evidence type="ECO:0000256" key="3">
    <source>
        <dbReference type="ARBA" id="ARBA00023163"/>
    </source>
</evidence>
<evidence type="ECO:0000313" key="5">
    <source>
        <dbReference type="EMBL" id="MEJ8858496.1"/>
    </source>
</evidence>
<feature type="domain" description="HTH gntR-type" evidence="4">
    <location>
        <begin position="22"/>
        <end position="89"/>
    </location>
</feature>
<dbReference type="InterPro" id="IPR036390">
    <property type="entry name" value="WH_DNA-bd_sf"/>
</dbReference>
<evidence type="ECO:0000256" key="2">
    <source>
        <dbReference type="ARBA" id="ARBA00023125"/>
    </source>
</evidence>
<evidence type="ECO:0000259" key="4">
    <source>
        <dbReference type="PROSITE" id="PS50949"/>
    </source>
</evidence>
<dbReference type="Gene3D" id="1.10.10.10">
    <property type="entry name" value="Winged helix-like DNA-binding domain superfamily/Winged helix DNA-binding domain"/>
    <property type="match status" value="1"/>
</dbReference>
<dbReference type="EMBL" id="JBBKZS010000017">
    <property type="protein sequence ID" value="MEJ8858496.1"/>
    <property type="molecule type" value="Genomic_DNA"/>
</dbReference>
<sequence>MENADFETLVTKKKVAAKAKKSLSVDEIYARILTAISEHRLQPGTQLVEDRLAKIFDVSRTKIREATVRLVHDRIATNIPNRGAFVSSPTADDAREIFAARRLIEPELMRMAARNATPRQVALLRAHVEKENAARRKDGYTIIPISGDFHLLVAEMAGNSFLARTLRELESITCLVIILYDTHGAQGCPYDDHQFLVDAIEARDEARAGKLMLEHLDHIEHSLNLSPPADKRIPLEDAFL</sequence>
<reference evidence="5 6" key="1">
    <citation type="submission" date="2024-03" db="EMBL/GenBank/DDBJ databases">
        <title>Novel species of the genus Variovorax.</title>
        <authorList>
            <person name="Liu Q."/>
            <person name="Xin Y.-H."/>
        </authorList>
    </citation>
    <scope>NUCLEOTIDE SEQUENCE [LARGE SCALE GENOMIC DNA]</scope>
    <source>
        <strain evidence="5 6">KACC 18901</strain>
    </source>
</reference>
<dbReference type="InterPro" id="IPR008920">
    <property type="entry name" value="TF_FadR/GntR_C"/>
</dbReference>
<organism evidence="5 6">
    <name type="scientific">Variovorax robiniae</name>
    <dbReference type="NCBI Taxonomy" id="1836199"/>
    <lineage>
        <taxon>Bacteria</taxon>
        <taxon>Pseudomonadati</taxon>
        <taxon>Pseudomonadota</taxon>
        <taxon>Betaproteobacteria</taxon>
        <taxon>Burkholderiales</taxon>
        <taxon>Comamonadaceae</taxon>
        <taxon>Variovorax</taxon>
    </lineage>
</organism>
<name>A0ABU8XFH8_9BURK</name>
<dbReference type="Pfam" id="PF07729">
    <property type="entry name" value="FCD"/>
    <property type="match status" value="1"/>
</dbReference>
<keyword evidence="2" id="KW-0238">DNA-binding</keyword>
<gene>
    <name evidence="5" type="ORF">WKW79_28265</name>
</gene>
<keyword evidence="3" id="KW-0804">Transcription</keyword>
<comment type="caution">
    <text evidence="5">The sequence shown here is derived from an EMBL/GenBank/DDBJ whole genome shotgun (WGS) entry which is preliminary data.</text>
</comment>
<dbReference type="Proteomes" id="UP001367030">
    <property type="component" value="Unassembled WGS sequence"/>
</dbReference>
<dbReference type="SUPFAM" id="SSF48008">
    <property type="entry name" value="GntR ligand-binding domain-like"/>
    <property type="match status" value="1"/>
</dbReference>
<proteinExistence type="predicted"/>
<dbReference type="InterPro" id="IPR036388">
    <property type="entry name" value="WH-like_DNA-bd_sf"/>
</dbReference>